<organism evidence="3">
    <name type="scientific">Helicobacter felis</name>
    <dbReference type="NCBI Taxonomy" id="214"/>
    <lineage>
        <taxon>Bacteria</taxon>
        <taxon>Pseudomonadati</taxon>
        <taxon>Campylobacterota</taxon>
        <taxon>Epsilonproteobacteria</taxon>
        <taxon>Campylobacterales</taxon>
        <taxon>Helicobacteraceae</taxon>
        <taxon>Helicobacter</taxon>
    </lineage>
</organism>
<dbReference type="AlphaFoldDB" id="A0A1M4NH69"/>
<sequence>MFFVLSAVSADVRDGFFIGGQLDLKNASPSYEMSQKNASSSSNTEVKAFALQQQLNANIDKLTTNLNNAAIKALENVLKDSKVAYQIQNNQVSITTNINDLSPLSSFLGKLESQDNALEQAIAREIETLNTMIANKQIPDTSKVQQASTEYANILKALQEGSKNLIHEINEAIDAYNKALDAAKAAYKSALEKHQQTAQENTQYQQKERAYDQQKQQYNKASGVVNDYNQTLDNLIQNIREYVPQYNNQGNQISKPPSWQAFLNNLKSISGNLDAINAMISANKAILTMPWNPQEFSQYQQDGYHEAQGSACRVDQSAAQAAGGWGQYFINCIQNMVPKLNQGILPTNPYQLIEVQSWFYQKAVLISDLKKIGGYSENTIQNAEEGLINAYQSYLNALSTSSFPTPGQAHNPYPTPTPPGKPPPPISPLPNPKFSYKFSFAKIASLNVPQFATRPNFSNMTRAFNNAFYHNINITGSLMAGYQRFFSRHFGFSLNASLGYGYMHSPTYNNLSFFKRLQDVQMDLGGNLIYDFNMPKDDRSHLFYGVFAGLEGGFTEFILGAGNKNLWRTSYNLDVDLGLRFQFSTNIIKWGVDIPLMPHDINWQIGSTHLQLDESAKDMGIFITYEKLIF</sequence>
<reference evidence="3" key="1">
    <citation type="submission" date="2016-10" db="EMBL/GenBank/DDBJ databases">
        <title>Proteomic and phylogenetic analysis of the outer membrane protein repertoire of gastric Helicobacter species.</title>
        <authorList>
            <person name="Joosten M."/>
        </authorList>
    </citation>
    <scope>NUCLEOTIDE SEQUENCE</scope>
    <source>
        <strain evidence="3">CS7</strain>
    </source>
</reference>
<name>A0A1M4NH69_HELFE</name>
<proteinExistence type="predicted"/>
<feature type="compositionally biased region" description="Pro residues" evidence="2">
    <location>
        <begin position="413"/>
        <end position="428"/>
    </location>
</feature>
<evidence type="ECO:0000313" key="3">
    <source>
        <dbReference type="EMBL" id="SFZ71204.1"/>
    </source>
</evidence>
<feature type="coiled-coil region" evidence="1">
    <location>
        <begin position="166"/>
        <end position="217"/>
    </location>
</feature>
<evidence type="ECO:0000256" key="1">
    <source>
        <dbReference type="SAM" id="Coils"/>
    </source>
</evidence>
<feature type="region of interest" description="Disordered" evidence="2">
    <location>
        <begin position="405"/>
        <end position="428"/>
    </location>
</feature>
<accession>A0A1M4NH69</accession>
<keyword evidence="1" id="KW-0175">Coiled coil</keyword>
<gene>
    <name evidence="3" type="primary">omp462</name>
</gene>
<evidence type="ECO:0000256" key="2">
    <source>
        <dbReference type="SAM" id="MobiDB-lite"/>
    </source>
</evidence>
<protein>
    <submittedName>
        <fullName evidence="3">OMP462</fullName>
    </submittedName>
</protein>
<dbReference type="EMBL" id="LT633096">
    <property type="protein sequence ID" value="SFZ71204.1"/>
    <property type="molecule type" value="Genomic_DNA"/>
</dbReference>